<dbReference type="eggNOG" id="ENOG5033KTB">
    <property type="taxonomic scope" value="Bacteria"/>
</dbReference>
<dbReference type="EMBL" id="CM001488">
    <property type="protein sequence ID" value="EIM63722.1"/>
    <property type="molecule type" value="Genomic_DNA"/>
</dbReference>
<dbReference type="Proteomes" id="UP000005778">
    <property type="component" value="Chromosome"/>
</dbReference>
<organism evidence="1 2">
    <name type="scientific">Desulfobacter postgatei 2ac9</name>
    <dbReference type="NCBI Taxonomy" id="879212"/>
    <lineage>
        <taxon>Bacteria</taxon>
        <taxon>Pseudomonadati</taxon>
        <taxon>Thermodesulfobacteriota</taxon>
        <taxon>Desulfobacteria</taxon>
        <taxon>Desulfobacterales</taxon>
        <taxon>Desulfobacteraceae</taxon>
        <taxon>Desulfobacter</taxon>
    </lineage>
</organism>
<dbReference type="STRING" id="879212.DespoDRAFT_01807"/>
<proteinExistence type="predicted"/>
<keyword evidence="2" id="KW-1185">Reference proteome</keyword>
<dbReference type="RefSeq" id="WP_004072961.1">
    <property type="nucleotide sequence ID" value="NZ_CM001488.1"/>
</dbReference>
<evidence type="ECO:0000313" key="2">
    <source>
        <dbReference type="Proteomes" id="UP000005778"/>
    </source>
</evidence>
<evidence type="ECO:0000313" key="1">
    <source>
        <dbReference type="EMBL" id="EIM63722.1"/>
    </source>
</evidence>
<protein>
    <submittedName>
        <fullName evidence="1">Uncharacterized protein</fullName>
    </submittedName>
</protein>
<accession>I5B2K9</accession>
<dbReference type="HOGENOM" id="CLU_2342240_0_0_7"/>
<gene>
    <name evidence="1" type="ORF">DespoDRAFT_01807</name>
</gene>
<reference evidence="1 2" key="1">
    <citation type="submission" date="2011-09" db="EMBL/GenBank/DDBJ databases">
        <authorList>
            <consortium name="US DOE Joint Genome Institute (JGI-PGF)"/>
            <person name="Lucas S."/>
            <person name="Han J."/>
            <person name="Lapidus A."/>
            <person name="Cheng J.-F."/>
            <person name="Goodwin L."/>
            <person name="Pitluck S."/>
            <person name="Peters L."/>
            <person name="Land M.L."/>
            <person name="Hauser L."/>
            <person name="Orellana R."/>
            <person name="Lovley D."/>
            <person name="Woyke T.J."/>
        </authorList>
    </citation>
    <scope>NUCLEOTIDE SEQUENCE [LARGE SCALE GENOMIC DNA]</scope>
    <source>
        <strain evidence="1 2">2ac9</strain>
    </source>
</reference>
<dbReference type="AlphaFoldDB" id="I5B2K9"/>
<reference evidence="1 2" key="2">
    <citation type="submission" date="2012-02" db="EMBL/GenBank/DDBJ databases">
        <title>Improved High-Quality Draft sequence of Desulfobacter postgatei 2ac9.</title>
        <authorList>
            <consortium name="US DOE Joint Genome Institute"/>
            <person name="Lucas S."/>
            <person name="Han J."/>
            <person name="Lapidus A."/>
            <person name="Cheng J.-F."/>
            <person name="Goodwin L."/>
            <person name="Pitluck S."/>
            <person name="Peters L."/>
            <person name="Ovchinnikova G."/>
            <person name="Held B."/>
            <person name="Detter J.C."/>
            <person name="Han C."/>
            <person name="Tapia R."/>
            <person name="Land M."/>
            <person name="Hauser L."/>
            <person name="Kyrpides N."/>
            <person name="Ivanova N."/>
            <person name="Pagani I."/>
            <person name="Orellana R."/>
            <person name="Lovley D."/>
            <person name="Woyke T."/>
        </authorList>
    </citation>
    <scope>NUCLEOTIDE SEQUENCE [LARGE SCALE GENOMIC DNA]</scope>
    <source>
        <strain evidence="1 2">2ac9</strain>
    </source>
</reference>
<sequence length="110" mass="12432">MTRNFASLALARLYEKQGYIDDALEIYRAIDTSRNPDAQNILDTISRLDAQKKTASSAENLKAPNHDVLKPDQLQAGTKEAGMARMLEVWLKLIVMQKRVDTFKAIKARL</sequence>
<name>I5B2K9_9BACT</name>
<dbReference type="OrthoDB" id="5334568at2"/>